<dbReference type="EMBL" id="FMZF01000002">
    <property type="protein sequence ID" value="SDC41398.1"/>
    <property type="molecule type" value="Genomic_DNA"/>
</dbReference>
<dbReference type="PANTHER" id="PTHR42776">
    <property type="entry name" value="SERINE PEPTIDASE S9 FAMILY MEMBER"/>
    <property type="match status" value="1"/>
</dbReference>
<keyword evidence="3" id="KW-0645">Protease</keyword>
<gene>
    <name evidence="3" type="ORF">SAMN05660690_1338</name>
</gene>
<dbReference type="Gene3D" id="3.40.50.1820">
    <property type="entry name" value="alpha/beta hydrolase"/>
    <property type="match status" value="1"/>
</dbReference>
<dbReference type="RefSeq" id="WP_217637082.1">
    <property type="nucleotide sequence ID" value="NZ_FMZF01000002.1"/>
</dbReference>
<evidence type="ECO:0000313" key="4">
    <source>
        <dbReference type="Proteomes" id="UP000199416"/>
    </source>
</evidence>
<name>A0A1G6LDR8_9ACTN</name>
<sequence>MSAEPATASASASVTPALPPEVTARWQARFRAPRVSLPDWALHAPHRNLYASDVSGVVEQYAWDRTTDTHRQVTDRPNGTLIGTLSPDGETVWWFADTDGDEFGVWMVQPFAGGEDRVAVPEVGPAYPAGLEIGSSLVAVGRSTDDGSELWLAPAGGTPRVVYRHPDPASVDALTLDDELLVVSHSEHGDPRYPALRVLRTATTTEDAPDVVAEKWDGEGRGLHALEFAPLPGDRRLLVGHERRGREELLVWDVADGTETEIVLDLPGDVTAGWYPDGSALLVGHDHAARSELYRYDLASGTLERLDTPPGVVRGATARPDGTVELAWSSSERPPVVRRADGPVVLAAPGEEPPAAYPVEDRWVPGPGGDVHALVVRPAGPPPYATAFLVHGGPEAADDDSYRARRAAYVDAGYAVVHVNYRGSTGYGSAWRDALTGRPGLTELEDVAAVYDALAAEGLLDPGRAVLTGGSWGGFLTLLGLGTQPGRWAAGIAEVPVADYLAAYEDEMEGLRAYDRALFGGSPEEVRDVYVRSSPITYVADVAAPVLVVAGANDPRCPIRQIDNYLARLGELGKPHEVYRFDAGHGSLVIEETIRQVETALSFALRHVRP</sequence>
<evidence type="ECO:0000259" key="2">
    <source>
        <dbReference type="Pfam" id="PF00326"/>
    </source>
</evidence>
<dbReference type="InterPro" id="IPR001375">
    <property type="entry name" value="Peptidase_S9_cat"/>
</dbReference>
<dbReference type="InterPro" id="IPR011042">
    <property type="entry name" value="6-blade_b-propeller_TolB-like"/>
</dbReference>
<dbReference type="SUPFAM" id="SSF82171">
    <property type="entry name" value="DPP6 N-terminal domain-like"/>
    <property type="match status" value="1"/>
</dbReference>
<dbReference type="GO" id="GO:0004177">
    <property type="term" value="F:aminopeptidase activity"/>
    <property type="evidence" value="ECO:0007669"/>
    <property type="project" value="UniProtKB-KW"/>
</dbReference>
<dbReference type="Proteomes" id="UP000199416">
    <property type="component" value="Unassembled WGS sequence"/>
</dbReference>
<dbReference type="InterPro" id="IPR029058">
    <property type="entry name" value="AB_hydrolase_fold"/>
</dbReference>
<dbReference type="GO" id="GO:0004252">
    <property type="term" value="F:serine-type endopeptidase activity"/>
    <property type="evidence" value="ECO:0007669"/>
    <property type="project" value="TreeGrafter"/>
</dbReference>
<reference evidence="4" key="1">
    <citation type="submission" date="2016-10" db="EMBL/GenBank/DDBJ databases">
        <authorList>
            <person name="Varghese N."/>
            <person name="Submissions S."/>
        </authorList>
    </citation>
    <scope>NUCLEOTIDE SEQUENCE [LARGE SCALE GENOMIC DNA]</scope>
    <source>
        <strain evidence="4">DSM 45421</strain>
    </source>
</reference>
<protein>
    <submittedName>
        <fullName evidence="3">Dipeptidyl aminopeptidase/acylaminoacyl peptidase</fullName>
    </submittedName>
</protein>
<organism evidence="3 4">
    <name type="scientific">Geodermatophilus telluris</name>
    <dbReference type="NCBI Taxonomy" id="1190417"/>
    <lineage>
        <taxon>Bacteria</taxon>
        <taxon>Bacillati</taxon>
        <taxon>Actinomycetota</taxon>
        <taxon>Actinomycetes</taxon>
        <taxon>Geodermatophilales</taxon>
        <taxon>Geodermatophilaceae</taxon>
        <taxon>Geodermatophilus</taxon>
    </lineage>
</organism>
<dbReference type="GO" id="GO:0006508">
    <property type="term" value="P:proteolysis"/>
    <property type="evidence" value="ECO:0007669"/>
    <property type="project" value="InterPro"/>
</dbReference>
<dbReference type="PANTHER" id="PTHR42776:SF27">
    <property type="entry name" value="DIPEPTIDYL PEPTIDASE FAMILY MEMBER 6"/>
    <property type="match status" value="1"/>
</dbReference>
<dbReference type="AlphaFoldDB" id="A0A1G6LDR8"/>
<evidence type="ECO:0000313" key="3">
    <source>
        <dbReference type="EMBL" id="SDC41398.1"/>
    </source>
</evidence>
<dbReference type="Gene3D" id="2.120.10.30">
    <property type="entry name" value="TolB, C-terminal domain"/>
    <property type="match status" value="1"/>
</dbReference>
<keyword evidence="1" id="KW-0378">Hydrolase</keyword>
<dbReference type="STRING" id="1190417.SAMN05660690_1338"/>
<accession>A0A1G6LDR8</accession>
<dbReference type="SUPFAM" id="SSF53474">
    <property type="entry name" value="alpha/beta-Hydrolases"/>
    <property type="match status" value="1"/>
</dbReference>
<evidence type="ECO:0000256" key="1">
    <source>
        <dbReference type="ARBA" id="ARBA00022801"/>
    </source>
</evidence>
<keyword evidence="3" id="KW-0031">Aminopeptidase</keyword>
<keyword evidence="4" id="KW-1185">Reference proteome</keyword>
<proteinExistence type="predicted"/>
<dbReference type="Pfam" id="PF00326">
    <property type="entry name" value="Peptidase_S9"/>
    <property type="match status" value="1"/>
</dbReference>
<feature type="domain" description="Peptidase S9 prolyl oligopeptidase catalytic" evidence="2">
    <location>
        <begin position="406"/>
        <end position="608"/>
    </location>
</feature>